<proteinExistence type="predicted"/>
<dbReference type="AlphaFoldDB" id="A0A7S4PV07"/>
<dbReference type="EMBL" id="HBNR01002387">
    <property type="protein sequence ID" value="CAE4562061.1"/>
    <property type="molecule type" value="Transcribed_RNA"/>
</dbReference>
<gene>
    <name evidence="1" type="ORF">AMON00008_LOCUS1680</name>
</gene>
<evidence type="ECO:0000313" key="1">
    <source>
        <dbReference type="EMBL" id="CAE4562061.1"/>
    </source>
</evidence>
<protein>
    <submittedName>
        <fullName evidence="1">Uncharacterized protein</fullName>
    </submittedName>
</protein>
<organism evidence="1">
    <name type="scientific">Alexandrium monilatum</name>
    <dbReference type="NCBI Taxonomy" id="311494"/>
    <lineage>
        <taxon>Eukaryota</taxon>
        <taxon>Sar</taxon>
        <taxon>Alveolata</taxon>
        <taxon>Dinophyceae</taxon>
        <taxon>Gonyaulacales</taxon>
        <taxon>Pyrocystaceae</taxon>
        <taxon>Alexandrium</taxon>
    </lineage>
</organism>
<name>A0A7S4PV07_9DINO</name>
<accession>A0A7S4PV07</accession>
<reference evidence="1" key="1">
    <citation type="submission" date="2021-01" db="EMBL/GenBank/DDBJ databases">
        <authorList>
            <person name="Corre E."/>
            <person name="Pelletier E."/>
            <person name="Niang G."/>
            <person name="Scheremetjew M."/>
            <person name="Finn R."/>
            <person name="Kale V."/>
            <person name="Holt S."/>
            <person name="Cochrane G."/>
            <person name="Meng A."/>
            <person name="Brown T."/>
            <person name="Cohen L."/>
        </authorList>
    </citation>
    <scope>NUCLEOTIDE SEQUENCE</scope>
    <source>
        <strain evidence="1">CCMP3105</strain>
    </source>
</reference>
<sequence>MTTLSPIFRYDGPGLESPFDRRTNFLPRALGFFDCGMVVIVKATTSSMTSEESPHETRLLPCIATSISVPSFNHTPISPMTSAPIRTSSNDSLSMKTCCFLVGSK</sequence>